<evidence type="ECO:0000313" key="2">
    <source>
        <dbReference type="EMBL" id="JAT49630.1"/>
    </source>
</evidence>
<keyword evidence="1" id="KW-0472">Membrane</keyword>
<protein>
    <submittedName>
        <fullName evidence="2">Splicing factor U2af large subunit B</fullName>
    </submittedName>
</protein>
<dbReference type="AlphaFoldDB" id="A0A1D1Y4P3"/>
<gene>
    <name evidence="2" type="primary">U2AF65B_0</name>
    <name evidence="2" type="ORF">g.29407</name>
</gene>
<feature type="non-terminal residue" evidence="2">
    <location>
        <position position="1"/>
    </location>
</feature>
<organism evidence="2">
    <name type="scientific">Anthurium amnicola</name>
    <dbReference type="NCBI Taxonomy" id="1678845"/>
    <lineage>
        <taxon>Eukaryota</taxon>
        <taxon>Viridiplantae</taxon>
        <taxon>Streptophyta</taxon>
        <taxon>Embryophyta</taxon>
        <taxon>Tracheophyta</taxon>
        <taxon>Spermatophyta</taxon>
        <taxon>Magnoliopsida</taxon>
        <taxon>Liliopsida</taxon>
        <taxon>Araceae</taxon>
        <taxon>Pothoideae</taxon>
        <taxon>Potheae</taxon>
        <taxon>Anthurium</taxon>
    </lineage>
</organism>
<name>A0A1D1Y4P3_9ARAE</name>
<proteinExistence type="predicted"/>
<dbReference type="EMBL" id="GDJX01018306">
    <property type="protein sequence ID" value="JAT49630.1"/>
    <property type="molecule type" value="Transcribed_RNA"/>
</dbReference>
<feature type="transmembrane region" description="Helical" evidence="1">
    <location>
        <begin position="85"/>
        <end position="107"/>
    </location>
</feature>
<accession>A0A1D1Y4P3</accession>
<keyword evidence="1" id="KW-0812">Transmembrane</keyword>
<evidence type="ECO:0000256" key="1">
    <source>
        <dbReference type="SAM" id="Phobius"/>
    </source>
</evidence>
<keyword evidence="1" id="KW-1133">Transmembrane helix</keyword>
<reference evidence="2" key="1">
    <citation type="submission" date="2015-07" db="EMBL/GenBank/DDBJ databases">
        <title>Transcriptome Assembly of Anthurium amnicola.</title>
        <authorList>
            <person name="Suzuki J."/>
        </authorList>
    </citation>
    <scope>NUCLEOTIDE SEQUENCE</scope>
</reference>
<sequence>IGRGFQTSYGFLVQARRHGRRKVRGGALQAHASETSPSGATHSSHFKANVYGGGSRGVSDASSLCHRLCPAQVIHSRGLLMLELALSRTFIAIVINAYCAFVGHQMLNMKP</sequence>